<organism evidence="4 5">
    <name type="scientific">Candidatus Nitrospira nitrosa</name>
    <dbReference type="NCBI Taxonomy" id="1742972"/>
    <lineage>
        <taxon>Bacteria</taxon>
        <taxon>Pseudomonadati</taxon>
        <taxon>Nitrospirota</taxon>
        <taxon>Nitrospiria</taxon>
        <taxon>Nitrospirales</taxon>
        <taxon>Nitrospiraceae</taxon>
        <taxon>Nitrospira</taxon>
    </lineage>
</organism>
<dbReference type="InterPro" id="IPR050595">
    <property type="entry name" value="Bact_response_regulator"/>
</dbReference>
<name>A0A0S4L6W5_9BACT</name>
<evidence type="ECO:0000313" key="4">
    <source>
        <dbReference type="EMBL" id="CUS32489.1"/>
    </source>
</evidence>
<sequence>MIEQPVINQPILLVEDEPDTAALVTLILQEKGYPVVHAADGQDALNKIASMPPPSLVLLDIQLPHVDGVTILETIRAASGWQHVPVVLLTAVVDPSCIRRAVSIKVQDYILKPFKRDSLLRCVERALIPLARP</sequence>
<dbReference type="EMBL" id="CZQA01000001">
    <property type="protein sequence ID" value="CUS32489.1"/>
    <property type="molecule type" value="Genomic_DNA"/>
</dbReference>
<reference evidence="4 5" key="1">
    <citation type="submission" date="2015-10" db="EMBL/GenBank/DDBJ databases">
        <authorList>
            <person name="Gilbert D.G."/>
        </authorList>
    </citation>
    <scope>NUCLEOTIDE SEQUENCE [LARGE SCALE GENOMIC DNA]</scope>
    <source>
        <strain evidence="4">COMA1</strain>
    </source>
</reference>
<dbReference type="AlphaFoldDB" id="A0A0S4L6W5"/>
<keyword evidence="1 2" id="KW-0597">Phosphoprotein</keyword>
<evidence type="ECO:0000256" key="2">
    <source>
        <dbReference type="PROSITE-ProRule" id="PRU00169"/>
    </source>
</evidence>
<evidence type="ECO:0000259" key="3">
    <source>
        <dbReference type="PROSITE" id="PS50110"/>
    </source>
</evidence>
<dbReference type="InterPro" id="IPR001789">
    <property type="entry name" value="Sig_transdc_resp-reg_receiver"/>
</dbReference>
<gene>
    <name evidence="4" type="ORF">COMA1_10651</name>
</gene>
<dbReference type="SUPFAM" id="SSF52172">
    <property type="entry name" value="CheY-like"/>
    <property type="match status" value="1"/>
</dbReference>
<dbReference type="GO" id="GO:0000160">
    <property type="term" value="P:phosphorelay signal transduction system"/>
    <property type="evidence" value="ECO:0007669"/>
    <property type="project" value="InterPro"/>
</dbReference>
<dbReference type="PANTHER" id="PTHR44591">
    <property type="entry name" value="STRESS RESPONSE REGULATOR PROTEIN 1"/>
    <property type="match status" value="1"/>
</dbReference>
<dbReference type="PROSITE" id="PS50110">
    <property type="entry name" value="RESPONSE_REGULATORY"/>
    <property type="match status" value="1"/>
</dbReference>
<keyword evidence="5" id="KW-1185">Reference proteome</keyword>
<dbReference type="RefSeq" id="WP_090743613.1">
    <property type="nucleotide sequence ID" value="NZ_CZQA01000001.1"/>
</dbReference>
<evidence type="ECO:0000256" key="1">
    <source>
        <dbReference type="ARBA" id="ARBA00022553"/>
    </source>
</evidence>
<feature type="modified residue" description="4-aspartylphosphate" evidence="2">
    <location>
        <position position="60"/>
    </location>
</feature>
<dbReference type="PANTHER" id="PTHR44591:SF3">
    <property type="entry name" value="RESPONSE REGULATORY DOMAIN-CONTAINING PROTEIN"/>
    <property type="match status" value="1"/>
</dbReference>
<accession>A0A0S4L6W5</accession>
<dbReference type="InterPro" id="IPR011006">
    <property type="entry name" value="CheY-like_superfamily"/>
</dbReference>
<proteinExistence type="predicted"/>
<dbReference type="OrthoDB" id="9800897at2"/>
<evidence type="ECO:0000313" key="5">
    <source>
        <dbReference type="Proteomes" id="UP000199032"/>
    </source>
</evidence>
<dbReference type="Pfam" id="PF00072">
    <property type="entry name" value="Response_reg"/>
    <property type="match status" value="1"/>
</dbReference>
<dbReference type="SMART" id="SM00448">
    <property type="entry name" value="REC"/>
    <property type="match status" value="1"/>
</dbReference>
<dbReference type="Proteomes" id="UP000199032">
    <property type="component" value="Unassembled WGS sequence"/>
</dbReference>
<protein>
    <submittedName>
        <fullName evidence="4">Transcriptional regulator</fullName>
    </submittedName>
</protein>
<dbReference type="Gene3D" id="3.40.50.2300">
    <property type="match status" value="1"/>
</dbReference>
<feature type="domain" description="Response regulatory" evidence="3">
    <location>
        <begin position="10"/>
        <end position="127"/>
    </location>
</feature>
<dbReference type="STRING" id="1742972.COMA1_10651"/>